<gene>
    <name evidence="2" type="ORF">CO058_00060</name>
</gene>
<dbReference type="Gene3D" id="3.90.550.10">
    <property type="entry name" value="Spore Coat Polysaccharide Biosynthesis Protein SpsA, Chain A"/>
    <property type="match status" value="1"/>
</dbReference>
<dbReference type="InterPro" id="IPR001173">
    <property type="entry name" value="Glyco_trans_2-like"/>
</dbReference>
<dbReference type="AlphaFoldDB" id="A0A2M8EMX6"/>
<dbReference type="SUPFAM" id="SSF53448">
    <property type="entry name" value="Nucleotide-diphospho-sugar transferases"/>
    <property type="match status" value="1"/>
</dbReference>
<dbReference type="Proteomes" id="UP000229756">
    <property type="component" value="Unassembled WGS sequence"/>
</dbReference>
<keyword evidence="2" id="KW-0808">Transferase</keyword>
<protein>
    <submittedName>
        <fullName evidence="2">Glycosyl transferase</fullName>
    </submittedName>
</protein>
<evidence type="ECO:0000313" key="3">
    <source>
        <dbReference type="Proteomes" id="UP000229756"/>
    </source>
</evidence>
<dbReference type="GO" id="GO:0016740">
    <property type="term" value="F:transferase activity"/>
    <property type="evidence" value="ECO:0007669"/>
    <property type="project" value="UniProtKB-KW"/>
</dbReference>
<dbReference type="EMBL" id="PFSJ01000001">
    <property type="protein sequence ID" value="PJC24079.1"/>
    <property type="molecule type" value="Genomic_DNA"/>
</dbReference>
<dbReference type="Pfam" id="PF00535">
    <property type="entry name" value="Glycos_transf_2"/>
    <property type="match status" value="1"/>
</dbReference>
<organism evidence="2 3">
    <name type="scientific">candidate division WWE3 bacterium CG_4_9_14_0_2_um_filter_35_11</name>
    <dbReference type="NCBI Taxonomy" id="1975077"/>
    <lineage>
        <taxon>Bacteria</taxon>
        <taxon>Katanobacteria</taxon>
    </lineage>
</organism>
<proteinExistence type="predicted"/>
<evidence type="ECO:0000313" key="2">
    <source>
        <dbReference type="EMBL" id="PJC24079.1"/>
    </source>
</evidence>
<feature type="domain" description="Glycosyltransferase 2-like" evidence="1">
    <location>
        <begin position="28"/>
        <end position="164"/>
    </location>
</feature>
<evidence type="ECO:0000259" key="1">
    <source>
        <dbReference type="Pfam" id="PF00535"/>
    </source>
</evidence>
<reference evidence="3" key="1">
    <citation type="submission" date="2017-09" db="EMBL/GenBank/DDBJ databases">
        <title>Depth-based differentiation of microbial function through sediment-hosted aquifers and enrichment of novel symbionts in the deep terrestrial subsurface.</title>
        <authorList>
            <person name="Probst A.J."/>
            <person name="Ladd B."/>
            <person name="Jarett J.K."/>
            <person name="Geller-Mcgrath D.E."/>
            <person name="Sieber C.M.K."/>
            <person name="Emerson J.B."/>
            <person name="Anantharaman K."/>
            <person name="Thomas B.C."/>
            <person name="Malmstrom R."/>
            <person name="Stieglmeier M."/>
            <person name="Klingl A."/>
            <person name="Woyke T."/>
            <person name="Ryan C.M."/>
            <person name="Banfield J.F."/>
        </authorList>
    </citation>
    <scope>NUCLEOTIDE SEQUENCE [LARGE SCALE GENOMIC DNA]</scope>
</reference>
<dbReference type="InterPro" id="IPR029044">
    <property type="entry name" value="Nucleotide-diphossugar_trans"/>
</dbReference>
<sequence length="323" mass="37432">MNLLLIYLLYYLNIGMNKSSECSPVALFVYNRLSNLIKTIDALKLNELSAKTDLFIFSDGPKEVSTDLEAVKLVRDYIKNISGFRSVNLKLNPINKGLARSIVDGVTEVLEEYETIIVLEDDLVVDKAFLQFMNEALDKYVLDERVMSISGYIYPTSFRHLESSTFFLNYADCFGWGTWRRGWKYFEWDARTLYQKLKEKKLMNRFNFDFSYPYSLMLRKQFTPKSTSWAVRWYGAGVLNDKLTLFPCRSLVNHIGFEGGSHFKMASWLAGFMSSELLGSPIAVDNIEVKENAEARGLYRKYLFALTILMLINKLKTIFNFKK</sequence>
<name>A0A2M8EMX6_UNCKA</name>
<comment type="caution">
    <text evidence="2">The sequence shown here is derived from an EMBL/GenBank/DDBJ whole genome shotgun (WGS) entry which is preliminary data.</text>
</comment>
<accession>A0A2M8EMX6</accession>